<feature type="region of interest" description="Disordered" evidence="1">
    <location>
        <begin position="1"/>
        <end position="27"/>
    </location>
</feature>
<evidence type="ECO:0000256" key="1">
    <source>
        <dbReference type="SAM" id="MobiDB-lite"/>
    </source>
</evidence>
<reference evidence="2 3" key="1">
    <citation type="submission" date="2023-07" db="EMBL/GenBank/DDBJ databases">
        <title>Sorghum-associated microbial communities from plants grown in Nebraska, USA.</title>
        <authorList>
            <person name="Schachtman D."/>
        </authorList>
    </citation>
    <scope>NUCLEOTIDE SEQUENCE [LARGE SCALE GENOMIC DNA]</scope>
    <source>
        <strain evidence="2 3">4272</strain>
    </source>
</reference>
<dbReference type="RefSeq" id="WP_310401247.1">
    <property type="nucleotide sequence ID" value="NZ_JAVDWW010000003.1"/>
</dbReference>
<name>A0ABU1XE47_9NOCA</name>
<proteinExistence type="predicted"/>
<gene>
    <name evidence="2" type="ORF">J2W56_002546</name>
</gene>
<evidence type="ECO:0000313" key="3">
    <source>
        <dbReference type="Proteomes" id="UP001251217"/>
    </source>
</evidence>
<protein>
    <recommendedName>
        <fullName evidence="4">Quercetin 2,3-dioxygenase C-terminal cupin domain-containing protein</fullName>
    </recommendedName>
</protein>
<evidence type="ECO:0000313" key="2">
    <source>
        <dbReference type="EMBL" id="MDR7168815.1"/>
    </source>
</evidence>
<dbReference type="EMBL" id="JAVDWW010000003">
    <property type="protein sequence ID" value="MDR7168815.1"/>
    <property type="molecule type" value="Genomic_DNA"/>
</dbReference>
<comment type="caution">
    <text evidence="2">The sequence shown here is derived from an EMBL/GenBank/DDBJ whole genome shotgun (WGS) entry which is preliminary data.</text>
</comment>
<organism evidence="2 3">
    <name type="scientific">Nocardia kruczakiae</name>
    <dbReference type="NCBI Taxonomy" id="261477"/>
    <lineage>
        <taxon>Bacteria</taxon>
        <taxon>Bacillati</taxon>
        <taxon>Actinomycetota</taxon>
        <taxon>Actinomycetes</taxon>
        <taxon>Mycobacteriales</taxon>
        <taxon>Nocardiaceae</taxon>
        <taxon>Nocardia</taxon>
    </lineage>
</organism>
<accession>A0ABU1XE47</accession>
<sequence>MCPPGNPRQPLRGLPCRTAGSGPFGPGTEAPFGHIFLARGSAVFEGTPDGQATLSAGDAVRTTATGEVLIWEMHASTS</sequence>
<dbReference type="Proteomes" id="UP001251217">
    <property type="component" value="Unassembled WGS sequence"/>
</dbReference>
<keyword evidence="3" id="KW-1185">Reference proteome</keyword>
<evidence type="ECO:0008006" key="4">
    <source>
        <dbReference type="Google" id="ProtNLM"/>
    </source>
</evidence>